<organism evidence="1 2">
    <name type="scientific">Burkholderia lata (strain ATCC 17760 / DSM 23089 / LMG 22485 / NCIMB 9086 / R18194 / 383)</name>
    <dbReference type="NCBI Taxonomy" id="482957"/>
    <lineage>
        <taxon>Bacteria</taxon>
        <taxon>Pseudomonadati</taxon>
        <taxon>Pseudomonadota</taxon>
        <taxon>Betaproteobacteria</taxon>
        <taxon>Burkholderiales</taxon>
        <taxon>Burkholderiaceae</taxon>
        <taxon>Burkholderia</taxon>
        <taxon>Burkholderia cepacia complex</taxon>
    </lineage>
</organism>
<dbReference type="Proteomes" id="UP000494218">
    <property type="component" value="Unassembled WGS sequence"/>
</dbReference>
<proteinExistence type="predicted"/>
<name>A0A6P2IK77_BURL3</name>
<sequence>MDRDEARALMAGRLGEQLMKFPLRWCKPAFFGIEPEPGNQVEVQNGTATLIVRGDDHFAITCRHVLDGFRDVWVKSDQAFFQIGNCPIDPLAQLVIEGLGDLDVAVLSLTQEQAQRIVYNSDGIGEGFFQVGQHRPVVIGEGNGVAFAGFPGALRRHDAPQELNFGSYGCGATPVTAANDERFICQFDRDEWVVRAVEAEPATIGGLSGGPAFLIRQSLAGLISYEFAGIVYQFSEDYELLYIAQAAAIFDLMH</sequence>
<evidence type="ECO:0000313" key="1">
    <source>
        <dbReference type="EMBL" id="VWB30097.1"/>
    </source>
</evidence>
<evidence type="ECO:0000313" key="2">
    <source>
        <dbReference type="Proteomes" id="UP000494218"/>
    </source>
</evidence>
<accession>A0A6P2IK77</accession>
<dbReference type="AlphaFoldDB" id="A0A6P2IK77"/>
<dbReference type="SUPFAM" id="SSF50494">
    <property type="entry name" value="Trypsin-like serine proteases"/>
    <property type="match status" value="1"/>
</dbReference>
<dbReference type="InterPro" id="IPR009003">
    <property type="entry name" value="Peptidase_S1_PA"/>
</dbReference>
<protein>
    <submittedName>
        <fullName evidence="1">Uncharacterized protein</fullName>
    </submittedName>
</protein>
<dbReference type="EMBL" id="CABVPW010000005">
    <property type="protein sequence ID" value="VWB30097.1"/>
    <property type="molecule type" value="Genomic_DNA"/>
</dbReference>
<reference evidence="1 2" key="1">
    <citation type="submission" date="2019-09" db="EMBL/GenBank/DDBJ databases">
        <authorList>
            <person name="Depoorter E."/>
        </authorList>
    </citation>
    <scope>NUCLEOTIDE SEQUENCE [LARGE SCALE GENOMIC DNA]</scope>
    <source>
        <strain evidence="1">LMG 23254</strain>
    </source>
</reference>
<gene>
    <name evidence="1" type="ORF">BLA23254_01287</name>
</gene>
<dbReference type="RefSeq" id="WP_175030526.1">
    <property type="nucleotide sequence ID" value="NZ_CABVPW010000005.1"/>
</dbReference>